<evidence type="ECO:0000256" key="2">
    <source>
        <dbReference type="ARBA" id="ARBA00022692"/>
    </source>
</evidence>
<proteinExistence type="predicted"/>
<dbReference type="Gene3D" id="2.30.30.40">
    <property type="entry name" value="SH3 Domains"/>
    <property type="match status" value="1"/>
</dbReference>
<evidence type="ECO:0000313" key="9">
    <source>
        <dbReference type="EMBL" id="BCO08915.1"/>
    </source>
</evidence>
<name>A0A915U9Z5_9BACT</name>
<dbReference type="NCBIfam" id="TIGR04211">
    <property type="entry name" value="SH3_and_anchor"/>
    <property type="match status" value="1"/>
</dbReference>
<feature type="transmembrane region" description="Helical" evidence="7">
    <location>
        <begin position="193"/>
        <end position="212"/>
    </location>
</feature>
<organism evidence="9 10">
    <name type="scientific">Desulfolithobacter dissulfuricans</name>
    <dbReference type="NCBI Taxonomy" id="2795293"/>
    <lineage>
        <taxon>Bacteria</taxon>
        <taxon>Pseudomonadati</taxon>
        <taxon>Thermodesulfobacteriota</taxon>
        <taxon>Desulfobulbia</taxon>
        <taxon>Desulfobulbales</taxon>
        <taxon>Desulfobulbaceae</taxon>
        <taxon>Desulfolithobacter</taxon>
    </lineage>
</organism>
<evidence type="ECO:0000256" key="6">
    <source>
        <dbReference type="SAM" id="Coils"/>
    </source>
</evidence>
<evidence type="ECO:0000256" key="4">
    <source>
        <dbReference type="ARBA" id="ARBA00022989"/>
    </source>
</evidence>
<reference evidence="9" key="1">
    <citation type="submission" date="2020-12" db="EMBL/GenBank/DDBJ databases">
        <title>Desulfobium dissulfuricans gen. nov., sp. nov., a novel mesophilic, sulfate-reducing bacterium isolated from a deep-sea hydrothermal vent.</title>
        <authorList>
            <person name="Hashimoto Y."/>
            <person name="Tame A."/>
            <person name="Sawayama S."/>
            <person name="Miyazaki J."/>
            <person name="Takai K."/>
            <person name="Nakagawa S."/>
        </authorList>
    </citation>
    <scope>NUCLEOTIDE SEQUENCE</scope>
    <source>
        <strain evidence="9">GF1</strain>
    </source>
</reference>
<evidence type="ECO:0000256" key="3">
    <source>
        <dbReference type="ARBA" id="ARBA00022729"/>
    </source>
</evidence>
<dbReference type="PROSITE" id="PS51781">
    <property type="entry name" value="SH3B"/>
    <property type="match status" value="1"/>
</dbReference>
<keyword evidence="5 7" id="KW-0472">Membrane</keyword>
<keyword evidence="2 7" id="KW-0812">Transmembrane</keyword>
<dbReference type="Proteomes" id="UP001063350">
    <property type="component" value="Chromosome"/>
</dbReference>
<dbReference type="Pfam" id="PF08239">
    <property type="entry name" value="SH3_3"/>
    <property type="match status" value="1"/>
</dbReference>
<feature type="domain" description="SH3b" evidence="8">
    <location>
        <begin position="14"/>
        <end position="78"/>
    </location>
</feature>
<dbReference type="AlphaFoldDB" id="A0A915U9Z5"/>
<dbReference type="KEGG" id="ddu:GF1_12910"/>
<evidence type="ECO:0000256" key="5">
    <source>
        <dbReference type="ARBA" id="ARBA00023136"/>
    </source>
</evidence>
<accession>A0A915U9Z5</accession>
<dbReference type="InterPro" id="IPR016476">
    <property type="entry name" value="SH3_dom_pro"/>
</dbReference>
<dbReference type="InterPro" id="IPR003646">
    <property type="entry name" value="SH3-like_bac-type"/>
</dbReference>
<keyword evidence="3" id="KW-0732">Signal</keyword>
<gene>
    <name evidence="9" type="ORF">GF1_12910</name>
</gene>
<feature type="coiled-coil region" evidence="6">
    <location>
        <begin position="80"/>
        <end position="188"/>
    </location>
</feature>
<evidence type="ECO:0000256" key="7">
    <source>
        <dbReference type="SAM" id="Phobius"/>
    </source>
</evidence>
<sequence length="222" mass="25681">MVVVLLLWSGAAMAEIRYVKPSLEVPVRRGQGMDYRIVVIVNDGTRVELLEEQGDWARIRTEKGKEGWILKRYLSTEPPLNEVVSRLKKENRTLQEKQATFKERIAELKATMQEEIDSLQAALQESESQKDECLAELDLVRNQYEALQRDAADVVQTKQQLKDTRREVEEVRQRYLTVEEENRRLRKNTSIKWFLAGSGVLLIGWLIGLGSGRSRKRRSSLL</sequence>
<evidence type="ECO:0000256" key="1">
    <source>
        <dbReference type="ARBA" id="ARBA00004167"/>
    </source>
</evidence>
<comment type="subcellular location">
    <subcellularLocation>
        <location evidence="1">Membrane</location>
        <topology evidence="1">Single-pass membrane protein</topology>
    </subcellularLocation>
</comment>
<dbReference type="EMBL" id="AP024233">
    <property type="protein sequence ID" value="BCO08915.1"/>
    <property type="molecule type" value="Genomic_DNA"/>
</dbReference>
<keyword evidence="6" id="KW-0175">Coiled coil</keyword>
<protein>
    <recommendedName>
        <fullName evidence="8">SH3b domain-containing protein</fullName>
    </recommendedName>
</protein>
<dbReference type="SMART" id="SM00287">
    <property type="entry name" value="SH3b"/>
    <property type="match status" value="1"/>
</dbReference>
<dbReference type="GO" id="GO:0016020">
    <property type="term" value="C:membrane"/>
    <property type="evidence" value="ECO:0007669"/>
    <property type="project" value="UniProtKB-SubCell"/>
</dbReference>
<keyword evidence="4 7" id="KW-1133">Transmembrane helix</keyword>
<keyword evidence="10" id="KW-1185">Reference proteome</keyword>
<evidence type="ECO:0000259" key="8">
    <source>
        <dbReference type="PROSITE" id="PS51781"/>
    </source>
</evidence>
<evidence type="ECO:0000313" key="10">
    <source>
        <dbReference type="Proteomes" id="UP001063350"/>
    </source>
</evidence>